<evidence type="ECO:0000313" key="5">
    <source>
        <dbReference type="EMBL" id="CAF3896599.1"/>
    </source>
</evidence>
<dbReference type="EMBL" id="CAJNOQ010006372">
    <property type="protein sequence ID" value="CAF1132793.1"/>
    <property type="molecule type" value="Genomic_DNA"/>
</dbReference>
<dbReference type="EMBL" id="CAJOBA010007143">
    <property type="protein sequence ID" value="CAF3793863.1"/>
    <property type="molecule type" value="Genomic_DNA"/>
</dbReference>
<reference evidence="3" key="1">
    <citation type="submission" date="2021-02" db="EMBL/GenBank/DDBJ databases">
        <authorList>
            <person name="Nowell W R."/>
        </authorList>
    </citation>
    <scope>NUCLEOTIDE SEQUENCE</scope>
</reference>
<dbReference type="Proteomes" id="UP000663829">
    <property type="component" value="Unassembled WGS sequence"/>
</dbReference>
<organism evidence="3 6">
    <name type="scientific">Didymodactylos carnosus</name>
    <dbReference type="NCBI Taxonomy" id="1234261"/>
    <lineage>
        <taxon>Eukaryota</taxon>
        <taxon>Metazoa</taxon>
        <taxon>Spiralia</taxon>
        <taxon>Gnathifera</taxon>
        <taxon>Rotifera</taxon>
        <taxon>Eurotatoria</taxon>
        <taxon>Bdelloidea</taxon>
        <taxon>Philodinida</taxon>
        <taxon>Philodinidae</taxon>
        <taxon>Didymodactylos</taxon>
    </lineage>
</organism>
<dbReference type="Proteomes" id="UP000677228">
    <property type="component" value="Unassembled WGS sequence"/>
</dbReference>
<sequence length="244" mass="28310">MDDEIIQALILAEQQQRKRLDSWNESRRNERNQDTDQLLREFQHMSKTQANQEASTYLLSIVQTAPTREENNNSSDEEPDLIYYENDPSNSDVDQLILDDYDGQINDYESDNYDFSISDFVQPAQLSLSLSIIENNDIQNETYLHYYTSISTEKYCQELASILRSVDINKTQSTRLLSLFKSALPVPNNLPSTWEGLLAAMNVDNLFKTRRICLLCQRDLHYKDKKCSKCRSVDEKTIAVQSIQ</sequence>
<evidence type="ECO:0000313" key="2">
    <source>
        <dbReference type="EMBL" id="CAF1025402.1"/>
    </source>
</evidence>
<feature type="region of interest" description="Disordered" evidence="1">
    <location>
        <begin position="63"/>
        <end position="89"/>
    </location>
</feature>
<accession>A0A814RIB0</accession>
<evidence type="ECO:0000313" key="4">
    <source>
        <dbReference type="EMBL" id="CAF3793863.1"/>
    </source>
</evidence>
<proteinExistence type="predicted"/>
<evidence type="ECO:0000313" key="3">
    <source>
        <dbReference type="EMBL" id="CAF1132793.1"/>
    </source>
</evidence>
<gene>
    <name evidence="3" type="ORF">GPM918_LOCUS20285</name>
    <name evidence="2" type="ORF">OVA965_LOCUS15718</name>
    <name evidence="5" type="ORF">SRO942_LOCUS20282</name>
    <name evidence="4" type="ORF">TMI583_LOCUS15727</name>
</gene>
<evidence type="ECO:0000313" key="6">
    <source>
        <dbReference type="Proteomes" id="UP000663829"/>
    </source>
</evidence>
<evidence type="ECO:0000256" key="1">
    <source>
        <dbReference type="SAM" id="MobiDB-lite"/>
    </source>
</evidence>
<name>A0A814RIB0_9BILA</name>
<dbReference type="Proteomes" id="UP000681722">
    <property type="component" value="Unassembled WGS sequence"/>
</dbReference>
<comment type="caution">
    <text evidence="3">The sequence shown here is derived from an EMBL/GenBank/DDBJ whole genome shotgun (WGS) entry which is preliminary data.</text>
</comment>
<dbReference type="AlphaFoldDB" id="A0A814RIB0"/>
<dbReference type="EMBL" id="CAJNOK010007132">
    <property type="protein sequence ID" value="CAF1025402.1"/>
    <property type="molecule type" value="Genomic_DNA"/>
</dbReference>
<dbReference type="EMBL" id="CAJOBC010006372">
    <property type="protein sequence ID" value="CAF3896599.1"/>
    <property type="molecule type" value="Genomic_DNA"/>
</dbReference>
<protein>
    <submittedName>
        <fullName evidence="3">Uncharacterized protein</fullName>
    </submittedName>
</protein>
<keyword evidence="6" id="KW-1185">Reference proteome</keyword>
<dbReference type="Proteomes" id="UP000682733">
    <property type="component" value="Unassembled WGS sequence"/>
</dbReference>